<dbReference type="SUPFAM" id="SSF54928">
    <property type="entry name" value="RNA-binding domain, RBD"/>
    <property type="match status" value="1"/>
</dbReference>
<dbReference type="GO" id="GO:0007617">
    <property type="term" value="P:mating behavior"/>
    <property type="evidence" value="ECO:0007669"/>
    <property type="project" value="UniProtKB-ARBA"/>
</dbReference>
<dbReference type="Pfam" id="PF04847">
    <property type="entry name" value="Calcipressin"/>
    <property type="match status" value="1"/>
</dbReference>
<organism evidence="3 4">
    <name type="scientific">Ditylenchus destructor</name>
    <dbReference type="NCBI Taxonomy" id="166010"/>
    <lineage>
        <taxon>Eukaryota</taxon>
        <taxon>Metazoa</taxon>
        <taxon>Ecdysozoa</taxon>
        <taxon>Nematoda</taxon>
        <taxon>Chromadorea</taxon>
        <taxon>Rhabditida</taxon>
        <taxon>Tylenchina</taxon>
        <taxon>Tylenchomorpha</taxon>
        <taxon>Sphaerularioidea</taxon>
        <taxon>Anguinidae</taxon>
        <taxon>Anguininae</taxon>
        <taxon>Ditylenchus</taxon>
    </lineage>
</organism>
<evidence type="ECO:0000313" key="3">
    <source>
        <dbReference type="EMBL" id="KAI1717140.1"/>
    </source>
</evidence>
<name>A0AAD4NAE9_9BILA</name>
<dbReference type="GO" id="GO:0005737">
    <property type="term" value="C:cytoplasm"/>
    <property type="evidence" value="ECO:0007669"/>
    <property type="project" value="TreeGrafter"/>
</dbReference>
<dbReference type="InterPro" id="IPR012677">
    <property type="entry name" value="Nucleotide-bd_a/b_plait_sf"/>
</dbReference>
<dbReference type="GO" id="GO:0005634">
    <property type="term" value="C:nucleus"/>
    <property type="evidence" value="ECO:0007669"/>
    <property type="project" value="TreeGrafter"/>
</dbReference>
<dbReference type="CDD" id="cd12434">
    <property type="entry name" value="RRM_RCAN_like"/>
    <property type="match status" value="1"/>
</dbReference>
<dbReference type="FunFam" id="3.30.70.330:FF:000092">
    <property type="entry name" value="Calcipressin-2 isoform 2"/>
    <property type="match status" value="1"/>
</dbReference>
<dbReference type="InterPro" id="IPR006931">
    <property type="entry name" value="Calcipressin"/>
</dbReference>
<dbReference type="GO" id="GO:0019722">
    <property type="term" value="P:calcium-mediated signaling"/>
    <property type="evidence" value="ECO:0007669"/>
    <property type="project" value="InterPro"/>
</dbReference>
<comment type="similarity">
    <text evidence="1">Belongs to the RCAN family.</text>
</comment>
<reference evidence="3" key="1">
    <citation type="submission" date="2022-01" db="EMBL/GenBank/DDBJ databases">
        <title>Genome Sequence Resource for Two Populations of Ditylenchus destructor, the Migratory Endoparasitic Phytonematode.</title>
        <authorList>
            <person name="Zhang H."/>
            <person name="Lin R."/>
            <person name="Xie B."/>
        </authorList>
    </citation>
    <scope>NUCLEOTIDE SEQUENCE</scope>
    <source>
        <strain evidence="3">BazhouSP</strain>
    </source>
</reference>
<dbReference type="Gene3D" id="3.30.70.330">
    <property type="match status" value="1"/>
</dbReference>
<evidence type="ECO:0000313" key="4">
    <source>
        <dbReference type="Proteomes" id="UP001201812"/>
    </source>
</evidence>
<comment type="caution">
    <text evidence="3">The sequence shown here is derived from an EMBL/GenBank/DDBJ whole genome shotgun (WGS) entry which is preliminary data.</text>
</comment>
<evidence type="ECO:0000256" key="1">
    <source>
        <dbReference type="ARBA" id="ARBA00008209"/>
    </source>
</evidence>
<gene>
    <name evidence="3" type="ORF">DdX_06870</name>
</gene>
<feature type="region of interest" description="Disordered" evidence="2">
    <location>
        <begin position="172"/>
        <end position="240"/>
    </location>
</feature>
<dbReference type="PANTHER" id="PTHR10300">
    <property type="entry name" value="CALCIPRESSIN"/>
    <property type="match status" value="1"/>
</dbReference>
<dbReference type="PANTHER" id="PTHR10300:SF14">
    <property type="entry name" value="PROTEIN SARAH"/>
    <property type="match status" value="1"/>
</dbReference>
<dbReference type="GO" id="GO:0003676">
    <property type="term" value="F:nucleic acid binding"/>
    <property type="evidence" value="ECO:0007669"/>
    <property type="project" value="InterPro"/>
</dbReference>
<evidence type="ECO:0000256" key="2">
    <source>
        <dbReference type="SAM" id="MobiDB-lite"/>
    </source>
</evidence>
<keyword evidence="4" id="KW-1185">Reference proteome</keyword>
<accession>A0AAD4NAE9</accession>
<sequence>MVDVVREEEKELERQISNKEELPTSIIIRNVPKELFDDPEMKSNFADMFVQIDPSVHIDYLKGFQRVRVVFTKPEHATAAKMTVEHHSFQGSNMKAYFAQNIKMTRKAYQDEQGHLKLPPLEKQFLISPPCSPPVGWVQQSEMAPIVCDFDLMARLAAFTVEDNYELHGGENGQPAIIVTPAGGRDRDQGPAEMPEADPSKIENIEDVEVEELMEGGPRGSPIGKVALPHTPRPPLKEQS</sequence>
<dbReference type="InterPro" id="IPR035979">
    <property type="entry name" value="RBD_domain_sf"/>
</dbReference>
<dbReference type="EMBL" id="JAKKPZ010000009">
    <property type="protein sequence ID" value="KAI1717140.1"/>
    <property type="molecule type" value="Genomic_DNA"/>
</dbReference>
<dbReference type="AlphaFoldDB" id="A0AAD4NAE9"/>
<feature type="compositionally biased region" description="Acidic residues" evidence="2">
    <location>
        <begin position="205"/>
        <end position="214"/>
    </location>
</feature>
<dbReference type="GO" id="GO:0008597">
    <property type="term" value="F:calcium-dependent protein serine/threonine phosphatase regulator activity"/>
    <property type="evidence" value="ECO:0007669"/>
    <property type="project" value="TreeGrafter"/>
</dbReference>
<protein>
    <submittedName>
        <fullName evidence="3">Calcipressin domain-containing protein</fullName>
    </submittedName>
</protein>
<dbReference type="Proteomes" id="UP001201812">
    <property type="component" value="Unassembled WGS sequence"/>
</dbReference>
<proteinExistence type="inferred from homology"/>